<protein>
    <recommendedName>
        <fullName evidence="1">diguanylate cyclase</fullName>
        <ecNumber evidence="1">2.7.7.65</ecNumber>
    </recommendedName>
</protein>
<evidence type="ECO:0000313" key="6">
    <source>
        <dbReference type="EMBL" id="QCT94906.1"/>
    </source>
</evidence>
<evidence type="ECO:0000256" key="3">
    <source>
        <dbReference type="SAM" id="Phobius"/>
    </source>
</evidence>
<proteinExistence type="predicted"/>
<dbReference type="NCBIfam" id="TIGR00254">
    <property type="entry name" value="GGDEF"/>
    <property type="match status" value="1"/>
</dbReference>
<keyword evidence="3" id="KW-0812">Transmembrane</keyword>
<name>A0AAI9F2Z1_9BACT</name>
<feature type="transmembrane region" description="Helical" evidence="3">
    <location>
        <begin position="161"/>
        <end position="184"/>
    </location>
</feature>
<comment type="catalytic activity">
    <reaction evidence="2">
        <text>2 GTP = 3',3'-c-di-GMP + 2 diphosphate</text>
        <dbReference type="Rhea" id="RHEA:24898"/>
        <dbReference type="ChEBI" id="CHEBI:33019"/>
        <dbReference type="ChEBI" id="CHEBI:37565"/>
        <dbReference type="ChEBI" id="CHEBI:58805"/>
        <dbReference type="EC" id="2.7.7.65"/>
    </reaction>
</comment>
<dbReference type="InterPro" id="IPR000160">
    <property type="entry name" value="GGDEF_dom"/>
</dbReference>
<dbReference type="Gene3D" id="3.30.70.270">
    <property type="match status" value="1"/>
</dbReference>
<dbReference type="CDD" id="cd01949">
    <property type="entry name" value="GGDEF"/>
    <property type="match status" value="1"/>
</dbReference>
<evidence type="ECO:0000256" key="2">
    <source>
        <dbReference type="ARBA" id="ARBA00034247"/>
    </source>
</evidence>
<dbReference type="GO" id="GO:0052621">
    <property type="term" value="F:diguanylate cyclase activity"/>
    <property type="evidence" value="ECO:0007669"/>
    <property type="project" value="UniProtKB-EC"/>
</dbReference>
<dbReference type="RefSeq" id="WP_007473017.1">
    <property type="nucleotide sequence ID" value="NZ_CP040463.1"/>
</dbReference>
<keyword evidence="8" id="KW-1185">Reference proteome</keyword>
<evidence type="ECO:0000313" key="5">
    <source>
        <dbReference type="EMBL" id="EDM24260.1"/>
    </source>
</evidence>
<dbReference type="GO" id="GO:1902201">
    <property type="term" value="P:negative regulation of bacterial-type flagellum-dependent cell motility"/>
    <property type="evidence" value="ECO:0007669"/>
    <property type="project" value="TreeGrafter"/>
</dbReference>
<evidence type="ECO:0000313" key="8">
    <source>
        <dbReference type="Proteomes" id="UP000306825"/>
    </source>
</evidence>
<dbReference type="InterPro" id="IPR043128">
    <property type="entry name" value="Rev_trsase/Diguanyl_cyclase"/>
</dbReference>
<gene>
    <name evidence="5" type="ORF">CMTB2_02053</name>
    <name evidence="6" type="ORF">FE773_06815</name>
</gene>
<dbReference type="GO" id="GO:0005886">
    <property type="term" value="C:plasma membrane"/>
    <property type="evidence" value="ECO:0007669"/>
    <property type="project" value="TreeGrafter"/>
</dbReference>
<dbReference type="InterPro" id="IPR029787">
    <property type="entry name" value="Nucleotide_cyclase"/>
</dbReference>
<dbReference type="FunFam" id="3.30.70.270:FF:000001">
    <property type="entry name" value="Diguanylate cyclase domain protein"/>
    <property type="match status" value="1"/>
</dbReference>
<feature type="domain" description="GGDEF" evidence="4">
    <location>
        <begin position="222"/>
        <end position="350"/>
    </location>
</feature>
<dbReference type="Proteomes" id="UP000003288">
    <property type="component" value="Unassembled WGS sequence"/>
</dbReference>
<sequence length="350" mass="41043">MFKQNKVLNSFTSSIILFFLFSMLIIVILNQIFIQQELKKYTEYDTIMINKLGQIRGGIQRYSKLKLINNKKYIIVQKNINQIFEIINNYLNNNPSLIPYDRIISFYDKYNSVQSLWEQIQKANDKDNLLKLSEQVWKISNELTCLMTKIAKQKVKAFEKIIYIFSLITIIVIIIVIIIVYLLVRIGLEKSTITDPLTKLYNRLYFNNQINYLKNQYERNKKPFSAMLIDIDNFKKINDTYGHHIGDEVLKNVAKIIKTTIRKTDIACRYGGEEFIILLPETEKSKAKEIAERIRKKIESSIQYDDNPVTISAGVGEFNEKYKTIHHFIHDVDEGLYVAKRTGKNKIITV</sequence>
<dbReference type="PANTHER" id="PTHR45138:SF9">
    <property type="entry name" value="DIGUANYLATE CYCLASE DGCM-RELATED"/>
    <property type="match status" value="1"/>
</dbReference>
<feature type="transmembrane region" description="Helical" evidence="3">
    <location>
        <begin position="15"/>
        <end position="34"/>
    </location>
</feature>
<dbReference type="SUPFAM" id="SSF55073">
    <property type="entry name" value="Nucleotide cyclase"/>
    <property type="match status" value="1"/>
</dbReference>
<evidence type="ECO:0000259" key="4">
    <source>
        <dbReference type="PROSITE" id="PS50887"/>
    </source>
</evidence>
<dbReference type="GO" id="GO:0043709">
    <property type="term" value="P:cell adhesion involved in single-species biofilm formation"/>
    <property type="evidence" value="ECO:0007669"/>
    <property type="project" value="TreeGrafter"/>
</dbReference>
<accession>A0AAI9F2Z1</accession>
<dbReference type="PROSITE" id="PS50887">
    <property type="entry name" value="GGDEF"/>
    <property type="match status" value="1"/>
</dbReference>
<organism evidence="5 7">
    <name type="scientific">Caminibacter mediatlanticus TB-2</name>
    <dbReference type="NCBI Taxonomy" id="391592"/>
    <lineage>
        <taxon>Bacteria</taxon>
        <taxon>Pseudomonadati</taxon>
        <taxon>Campylobacterota</taxon>
        <taxon>Epsilonproteobacteria</taxon>
        <taxon>Nautiliales</taxon>
        <taxon>Nautiliaceae</taxon>
        <taxon>Caminibacter</taxon>
    </lineage>
</organism>
<dbReference type="EMBL" id="CP040463">
    <property type="protein sequence ID" value="QCT94906.1"/>
    <property type="molecule type" value="Genomic_DNA"/>
</dbReference>
<dbReference type="EMBL" id="ABCJ01000001">
    <property type="protein sequence ID" value="EDM24260.1"/>
    <property type="molecule type" value="Genomic_DNA"/>
</dbReference>
<dbReference type="EC" id="2.7.7.65" evidence="1"/>
<dbReference type="Proteomes" id="UP000306825">
    <property type="component" value="Chromosome"/>
</dbReference>
<dbReference type="InterPro" id="IPR050469">
    <property type="entry name" value="Diguanylate_Cyclase"/>
</dbReference>
<reference evidence="5 7" key="1">
    <citation type="journal article" date="2011" name="Stand. Genomic Sci.">
        <title>Draft genome sequence of Caminibacter mediatlanticus strain TB-2, an epsilonproteobacterium isolated from a deep-sea hydrothermal vent.</title>
        <authorList>
            <person name="Giovannelli D."/>
            <person name="Ferriera S."/>
            <person name="Johnson J."/>
            <person name="Kravitz S."/>
            <person name="Perez-Rodriguez I."/>
            <person name="Ricci J."/>
            <person name="O'Brien C."/>
            <person name="Voordeckers J.W."/>
            <person name="Bini E."/>
            <person name="Vetriani C."/>
        </authorList>
    </citation>
    <scope>NUCLEOTIDE SEQUENCE [LARGE SCALE GENOMIC DNA]</scope>
    <source>
        <strain evidence="5 7">TB-2</strain>
    </source>
</reference>
<keyword evidence="3" id="KW-0472">Membrane</keyword>
<dbReference type="SMART" id="SM00267">
    <property type="entry name" value="GGDEF"/>
    <property type="match status" value="1"/>
</dbReference>
<keyword evidence="3" id="KW-1133">Transmembrane helix</keyword>
<reference evidence="6 8" key="2">
    <citation type="submission" date="2019-05" db="EMBL/GenBank/DDBJ databases">
        <title>A comparative analysis of the Nautiliaceae.</title>
        <authorList>
            <person name="Grosche A."/>
            <person name="Smedile F."/>
            <person name="Vetriani C."/>
        </authorList>
    </citation>
    <scope>NUCLEOTIDE SEQUENCE [LARGE SCALE GENOMIC DNA]</scope>
    <source>
        <strain evidence="6 8">TB-2</strain>
    </source>
</reference>
<evidence type="ECO:0000256" key="1">
    <source>
        <dbReference type="ARBA" id="ARBA00012528"/>
    </source>
</evidence>
<dbReference type="Pfam" id="PF00990">
    <property type="entry name" value="GGDEF"/>
    <property type="match status" value="1"/>
</dbReference>
<dbReference type="PANTHER" id="PTHR45138">
    <property type="entry name" value="REGULATORY COMPONENTS OF SENSORY TRANSDUCTION SYSTEM"/>
    <property type="match status" value="1"/>
</dbReference>
<dbReference type="AlphaFoldDB" id="A0AAI9F2Z1"/>
<evidence type="ECO:0000313" key="7">
    <source>
        <dbReference type="Proteomes" id="UP000003288"/>
    </source>
</evidence>